<evidence type="ECO:0000313" key="2">
    <source>
        <dbReference type="EMBL" id="EEA84229.1"/>
    </source>
</evidence>
<sequence>MPESVVEIVRTCLGFFLVIFGYIASIRERYMGMPLIGLKEQPTGIINGFVATLGRVLLISTSTQKFFLLGLPLI</sequence>
<accession>B6G1Y4</accession>
<dbReference type="STRING" id="500633.CLOHIR_02146"/>
<feature type="transmembrane region" description="Helical" evidence="1">
    <location>
        <begin position="6"/>
        <end position="24"/>
    </location>
</feature>
<keyword evidence="3" id="KW-1185">Reference proteome</keyword>
<protein>
    <submittedName>
        <fullName evidence="2">Uncharacterized protein</fullName>
    </submittedName>
</protein>
<reference evidence="2 3" key="1">
    <citation type="submission" date="2008-09" db="EMBL/GenBank/DDBJ databases">
        <authorList>
            <person name="Fulton L."/>
            <person name="Clifton S."/>
            <person name="Fulton B."/>
            <person name="Xu J."/>
            <person name="Minx P."/>
            <person name="Pepin K.H."/>
            <person name="Johnson M."/>
            <person name="Thiruvilangam P."/>
            <person name="Bhonagiri V."/>
            <person name="Nash W.E."/>
            <person name="Mardis E.R."/>
            <person name="Wilson R.K."/>
        </authorList>
    </citation>
    <scope>NUCLEOTIDE SEQUENCE [LARGE SCALE GENOMIC DNA]</scope>
    <source>
        <strain evidence="2 3">DSM 13275</strain>
    </source>
</reference>
<keyword evidence="1" id="KW-0472">Membrane</keyword>
<keyword evidence="1" id="KW-0812">Transmembrane</keyword>
<dbReference type="RefSeq" id="WP_006440984.1">
    <property type="nucleotide sequence ID" value="NZ_DS995361.1"/>
</dbReference>
<dbReference type="Proteomes" id="UP000003178">
    <property type="component" value="Unassembled WGS sequence"/>
</dbReference>
<reference evidence="2 3" key="2">
    <citation type="submission" date="2008-10" db="EMBL/GenBank/DDBJ databases">
        <title>Draft genome sequence of Clostridium hiranonis (DSM 13275).</title>
        <authorList>
            <person name="Sudarsanam P."/>
            <person name="Ley R."/>
            <person name="Guruge J."/>
            <person name="Turnbaugh P.J."/>
            <person name="Mahowald M."/>
            <person name="Liep D."/>
            <person name="Gordon J."/>
        </authorList>
    </citation>
    <scope>NUCLEOTIDE SEQUENCE [LARGE SCALE GENOMIC DNA]</scope>
    <source>
        <strain evidence="2 3">DSM 13275</strain>
    </source>
</reference>
<evidence type="ECO:0000256" key="1">
    <source>
        <dbReference type="SAM" id="Phobius"/>
    </source>
</evidence>
<name>B6G1Y4_PEPHT</name>
<evidence type="ECO:0000313" key="3">
    <source>
        <dbReference type="Proteomes" id="UP000003178"/>
    </source>
</evidence>
<gene>
    <name evidence="2" type="ORF">CLOHIR_02146</name>
</gene>
<dbReference type="AlphaFoldDB" id="B6G1Y4"/>
<organism evidence="2 3">
    <name type="scientific">Peptacetobacter hiranonis (strain DSM 13275 / JCM 10541 / KCTC 15199 / TO-931)</name>
    <name type="common">Clostridium hiranonis</name>
    <dbReference type="NCBI Taxonomy" id="500633"/>
    <lineage>
        <taxon>Bacteria</taxon>
        <taxon>Bacillati</taxon>
        <taxon>Bacillota</taxon>
        <taxon>Clostridia</taxon>
        <taxon>Peptostreptococcales</taxon>
        <taxon>Peptostreptococcaceae</taxon>
        <taxon>Peptacetobacter</taxon>
    </lineage>
</organism>
<keyword evidence="1" id="KW-1133">Transmembrane helix</keyword>
<proteinExistence type="predicted"/>
<dbReference type="EMBL" id="ABWP01000084">
    <property type="protein sequence ID" value="EEA84229.1"/>
    <property type="molecule type" value="Genomic_DNA"/>
</dbReference>
<dbReference type="HOGENOM" id="CLU_2681173_0_0_9"/>
<comment type="caution">
    <text evidence="2">The sequence shown here is derived from an EMBL/GenBank/DDBJ whole genome shotgun (WGS) entry which is preliminary data.</text>
</comment>